<name>A0A915EG28_9BILA</name>
<proteinExistence type="predicted"/>
<dbReference type="GO" id="GO:0055085">
    <property type="term" value="P:transmembrane transport"/>
    <property type="evidence" value="ECO:0007669"/>
    <property type="project" value="InterPro"/>
</dbReference>
<dbReference type="AlphaFoldDB" id="A0A915EG28"/>
<keyword evidence="2" id="KW-1185">Reference proteome</keyword>
<dbReference type="Pfam" id="PF03137">
    <property type="entry name" value="OATP"/>
    <property type="match status" value="1"/>
</dbReference>
<protein>
    <submittedName>
        <fullName evidence="3">PIN-like protein</fullName>
    </submittedName>
</protein>
<sequence length="232" mass="25227">MAISGIIGGMGVIPGVLIMLRSVPPKHRSVSLGFNGFLVSLFATLPSPIIWELLSITSAYIGIQNVTAKVLVHYMLRIGSGLASLHIWCDSIDFSDHRCVCDLPCKGLKITDSALDEDEENNDGDGMKSARNRGNENQGDSKKKPSKENGTTDEKEPLNDIHLEHKKEESLPLPLHLASTQPESRSNTGSHSKSSSRDYTGQSNKAATRKQSDELNLLRKSSNHIAGPISEL</sequence>
<reference evidence="3" key="1">
    <citation type="submission" date="2022-11" db="UniProtKB">
        <authorList>
            <consortium name="WormBaseParasite"/>
        </authorList>
    </citation>
    <scope>IDENTIFICATION</scope>
</reference>
<accession>A0A915EG28</accession>
<dbReference type="InterPro" id="IPR004156">
    <property type="entry name" value="OATP"/>
</dbReference>
<evidence type="ECO:0000313" key="2">
    <source>
        <dbReference type="Proteomes" id="UP000887574"/>
    </source>
</evidence>
<evidence type="ECO:0000256" key="1">
    <source>
        <dbReference type="SAM" id="MobiDB-lite"/>
    </source>
</evidence>
<feature type="compositionally biased region" description="Basic and acidic residues" evidence="1">
    <location>
        <begin position="139"/>
        <end position="170"/>
    </location>
</feature>
<organism evidence="2 3">
    <name type="scientific">Ditylenchus dipsaci</name>
    <dbReference type="NCBI Taxonomy" id="166011"/>
    <lineage>
        <taxon>Eukaryota</taxon>
        <taxon>Metazoa</taxon>
        <taxon>Ecdysozoa</taxon>
        <taxon>Nematoda</taxon>
        <taxon>Chromadorea</taxon>
        <taxon>Rhabditida</taxon>
        <taxon>Tylenchina</taxon>
        <taxon>Tylenchomorpha</taxon>
        <taxon>Sphaerularioidea</taxon>
        <taxon>Anguinidae</taxon>
        <taxon>Anguininae</taxon>
        <taxon>Ditylenchus</taxon>
    </lineage>
</organism>
<dbReference type="Proteomes" id="UP000887574">
    <property type="component" value="Unplaced"/>
</dbReference>
<feature type="region of interest" description="Disordered" evidence="1">
    <location>
        <begin position="116"/>
        <end position="232"/>
    </location>
</feature>
<evidence type="ECO:0000313" key="3">
    <source>
        <dbReference type="WBParaSite" id="jg4950"/>
    </source>
</evidence>
<dbReference type="WBParaSite" id="jg4950">
    <property type="protein sequence ID" value="jg4950"/>
    <property type="gene ID" value="jg4950"/>
</dbReference>
<feature type="compositionally biased region" description="Polar residues" evidence="1">
    <location>
        <begin position="178"/>
        <end position="206"/>
    </location>
</feature>
<dbReference type="GO" id="GO:0016020">
    <property type="term" value="C:membrane"/>
    <property type="evidence" value="ECO:0007669"/>
    <property type="project" value="InterPro"/>
</dbReference>